<reference evidence="2" key="2">
    <citation type="submission" date="2021-01" db="EMBL/GenBank/DDBJ databases">
        <authorList>
            <person name="Schikora-Tamarit M.A."/>
        </authorList>
    </citation>
    <scope>NUCLEOTIDE SEQUENCE</scope>
    <source>
        <strain evidence="2">CBS2887</strain>
    </source>
</reference>
<evidence type="ECO:0000313" key="2">
    <source>
        <dbReference type="EMBL" id="KAH3684885.1"/>
    </source>
</evidence>
<keyword evidence="1" id="KW-0472">Membrane</keyword>
<evidence type="ECO:0000256" key="1">
    <source>
        <dbReference type="SAM" id="Phobius"/>
    </source>
</evidence>
<protein>
    <submittedName>
        <fullName evidence="2">Uncharacterized protein</fullName>
    </submittedName>
</protein>
<dbReference type="AlphaFoldDB" id="A0A9P8Q899"/>
<reference evidence="2" key="1">
    <citation type="journal article" date="2021" name="Open Biol.">
        <title>Shared evolutionary footprints suggest mitochondrial oxidative damage underlies multiple complex I losses in fungi.</title>
        <authorList>
            <person name="Schikora-Tamarit M.A."/>
            <person name="Marcet-Houben M."/>
            <person name="Nosek J."/>
            <person name="Gabaldon T."/>
        </authorList>
    </citation>
    <scope>NUCLEOTIDE SEQUENCE</scope>
    <source>
        <strain evidence="2">CBS2887</strain>
    </source>
</reference>
<dbReference type="EMBL" id="JAEUBG010002286">
    <property type="protein sequence ID" value="KAH3684885.1"/>
    <property type="molecule type" value="Genomic_DNA"/>
</dbReference>
<accession>A0A9P8Q899</accession>
<keyword evidence="1" id="KW-0812">Transmembrane</keyword>
<proteinExistence type="predicted"/>
<keyword evidence="3" id="KW-1185">Reference proteome</keyword>
<dbReference type="Proteomes" id="UP000774326">
    <property type="component" value="Unassembled WGS sequence"/>
</dbReference>
<feature type="transmembrane region" description="Helical" evidence="1">
    <location>
        <begin position="32"/>
        <end position="52"/>
    </location>
</feature>
<evidence type="ECO:0000313" key="3">
    <source>
        <dbReference type="Proteomes" id="UP000774326"/>
    </source>
</evidence>
<name>A0A9P8Q899_WICPI</name>
<keyword evidence="1" id="KW-1133">Transmembrane helix</keyword>
<organism evidence="2 3">
    <name type="scientific">Wickerhamomyces pijperi</name>
    <name type="common">Yeast</name>
    <name type="synonym">Pichia pijperi</name>
    <dbReference type="NCBI Taxonomy" id="599730"/>
    <lineage>
        <taxon>Eukaryota</taxon>
        <taxon>Fungi</taxon>
        <taxon>Dikarya</taxon>
        <taxon>Ascomycota</taxon>
        <taxon>Saccharomycotina</taxon>
        <taxon>Saccharomycetes</taxon>
        <taxon>Phaffomycetales</taxon>
        <taxon>Wickerhamomycetaceae</taxon>
        <taxon>Wickerhamomyces</taxon>
    </lineage>
</organism>
<sequence>MSCLNGSNWITESNKDSIVLTRMESFEYKSNGMVAAMIKLVCVLVSAFNLWMNGKTSVSVVSIGEYIAGFKNDGIISLTILSFCCSSTCNSCL</sequence>
<gene>
    <name evidence="2" type="ORF">WICPIJ_004147</name>
</gene>
<comment type="caution">
    <text evidence="2">The sequence shown here is derived from an EMBL/GenBank/DDBJ whole genome shotgun (WGS) entry which is preliminary data.</text>
</comment>